<dbReference type="Proteomes" id="UP001642483">
    <property type="component" value="Unassembled WGS sequence"/>
</dbReference>
<dbReference type="InterPro" id="IPR035976">
    <property type="entry name" value="Sushi/SCR/CCP_sf"/>
</dbReference>
<feature type="chain" id="PRO_5046216410" evidence="6">
    <location>
        <begin position="22"/>
        <end position="847"/>
    </location>
</feature>
<dbReference type="InterPro" id="IPR045860">
    <property type="entry name" value="Snake_toxin-like_sf"/>
</dbReference>
<gene>
    <name evidence="9" type="ORF">CVLEPA_LOCUS26157</name>
</gene>
<feature type="disulfide bond" evidence="5">
    <location>
        <begin position="221"/>
        <end position="248"/>
    </location>
</feature>
<evidence type="ECO:0000256" key="1">
    <source>
        <dbReference type="ARBA" id="ARBA00022729"/>
    </source>
</evidence>
<evidence type="ECO:0000259" key="8">
    <source>
        <dbReference type="PROSITE" id="PS50923"/>
    </source>
</evidence>
<feature type="domain" description="Sushi" evidence="8">
    <location>
        <begin position="449"/>
        <end position="514"/>
    </location>
</feature>
<feature type="domain" description="Sushi" evidence="8">
    <location>
        <begin position="515"/>
        <end position="580"/>
    </location>
</feature>
<evidence type="ECO:0000256" key="4">
    <source>
        <dbReference type="ARBA" id="ARBA00023157"/>
    </source>
</evidence>
<feature type="domain" description="Sushi" evidence="8">
    <location>
        <begin position="581"/>
        <end position="643"/>
    </location>
</feature>
<name>A0ABP0GRR6_CLALP</name>
<keyword evidence="3" id="KW-0106">Calcium</keyword>
<dbReference type="SMART" id="SM00327">
    <property type="entry name" value="VWA"/>
    <property type="match status" value="1"/>
</dbReference>
<evidence type="ECO:0000313" key="10">
    <source>
        <dbReference type="Proteomes" id="UP001642483"/>
    </source>
</evidence>
<dbReference type="SMART" id="SM00032">
    <property type="entry name" value="CCP"/>
    <property type="match status" value="8"/>
</dbReference>
<evidence type="ECO:0000256" key="2">
    <source>
        <dbReference type="ARBA" id="ARBA00022737"/>
    </source>
</evidence>
<dbReference type="SUPFAM" id="SSF57535">
    <property type="entry name" value="Complement control module/SCR domain"/>
    <property type="match status" value="8"/>
</dbReference>
<dbReference type="CDD" id="cd23539">
    <property type="entry name" value="TFP_LU_ECD_CinHb4_like"/>
    <property type="match status" value="1"/>
</dbReference>
<dbReference type="PANTHER" id="PTHR45656">
    <property type="entry name" value="PROTEIN CBR-CLEC-78"/>
    <property type="match status" value="1"/>
</dbReference>
<organism evidence="9 10">
    <name type="scientific">Clavelina lepadiformis</name>
    <name type="common">Light-bulb sea squirt</name>
    <name type="synonym">Ascidia lepadiformis</name>
    <dbReference type="NCBI Taxonomy" id="159417"/>
    <lineage>
        <taxon>Eukaryota</taxon>
        <taxon>Metazoa</taxon>
        <taxon>Chordata</taxon>
        <taxon>Tunicata</taxon>
        <taxon>Ascidiacea</taxon>
        <taxon>Aplousobranchia</taxon>
        <taxon>Clavelinidae</taxon>
        <taxon>Clavelina</taxon>
    </lineage>
</organism>
<dbReference type="SUPFAM" id="SSF53300">
    <property type="entry name" value="vWA-like"/>
    <property type="match status" value="1"/>
</dbReference>
<dbReference type="SUPFAM" id="SSF57302">
    <property type="entry name" value="Snake toxin-like"/>
    <property type="match status" value="1"/>
</dbReference>
<keyword evidence="2" id="KW-0677">Repeat</keyword>
<dbReference type="InterPro" id="IPR002396">
    <property type="entry name" value="Selectin_superfamily"/>
</dbReference>
<dbReference type="InterPro" id="IPR051277">
    <property type="entry name" value="SEZ6_CSMD_C4BPB_Regulators"/>
</dbReference>
<keyword evidence="1 6" id="KW-0732">Signal</keyword>
<comment type="caution">
    <text evidence="9">The sequence shown here is derived from an EMBL/GenBank/DDBJ whole genome shotgun (WGS) entry which is preliminary data.</text>
</comment>
<protein>
    <submittedName>
        <fullName evidence="9">Uncharacterized protein</fullName>
    </submittedName>
</protein>
<proteinExistence type="predicted"/>
<accession>A0ABP0GRR6</accession>
<dbReference type="InterPro" id="IPR036465">
    <property type="entry name" value="vWFA_dom_sf"/>
</dbReference>
<evidence type="ECO:0000256" key="6">
    <source>
        <dbReference type="SAM" id="SignalP"/>
    </source>
</evidence>
<dbReference type="CDD" id="cd01450">
    <property type="entry name" value="vWFA_subfamily_ECM"/>
    <property type="match status" value="1"/>
</dbReference>
<feature type="domain" description="Sushi" evidence="8">
    <location>
        <begin position="125"/>
        <end position="190"/>
    </location>
</feature>
<feature type="domain" description="Sushi" evidence="8">
    <location>
        <begin position="191"/>
        <end position="250"/>
    </location>
</feature>
<sequence length="847" mass="92051">MRSLFVISLTILLHAWNSAFFAQGLICFTCENQRSNRDCHRNGRLQMCRSNEQSCQTEVRRHSFGLLVRKRCKEGLACSNNFVQNPRSAWMPSQCNGGVDNSVCRCCCSTDRCNRPLLGCLNRNPQCNPARAPRFGSVECDNQPGTSVGTNCNFACNEGYELFGDDTTTCAMNRRTREARFDRPPPVCRSLACQPGQRAPSNGDVVCSDRNNIGSVCDFTCNEGYYLSGNDATTCGGNGQWDNRPPFCIQIRCPPPHIPPANGVVSCSDRNFLNSVCDFTCNAGYFLQGSPASVCEDDFDNDGEGIWSAPAPTCAPITCPPPHTDPENGQVVCTNGNLQRSRCRFACDEGYALQGEPVSICEDDFDNDVQGLWSSLPPFCVPLTCPPPHVDPDNGSVACSNDNFDGSECRFSCDVGFFLLGSQSSICRDDGDLDAEGEWSDPPPTCLPITCIPPQDSPENGLVFCSNANLFGSTCTFTCDPGFDLVGSGTTTCVDDSNDDQFGEWSEPPSLCRANACPDPPPAPDNGFIVCGDGPEFSLESSCEYGCDPFHTRIGPLFTTCVAGSNGERSWDNPPPFCQPNRCPEQILPRGQVVCEGESSTHPETTCFFECIDAGYELFPPGLDENVCLNDTTWSIPRPCCRRPCPPFAVMDFVVVMDSSSSIGDLNWITMTDFVRTILNSFTLANDAARMSVFRYNRAVDEDTQILLSDFIDDQAAFINAFDNIPYDGRGTRTGNALRHARDVIFAAGNGNRPDVRDVMLVITDGRAQDDVVDVAQSLRDDGVLIYVLGVVSPGRGLDLDQLNAIAGNPDNVIITEGGFEGLTGLLSNQISGQICGDPCDEDPRPI</sequence>
<feature type="domain" description="Sushi" evidence="8">
    <location>
        <begin position="383"/>
        <end position="448"/>
    </location>
</feature>
<dbReference type="Gene3D" id="2.10.70.10">
    <property type="entry name" value="Complement Module, domain 1"/>
    <property type="match status" value="7"/>
</dbReference>
<keyword evidence="5" id="KW-0768">Sushi</keyword>
<dbReference type="PANTHER" id="PTHR45656:SF4">
    <property type="entry name" value="PROTEIN CBR-CLEC-78"/>
    <property type="match status" value="1"/>
</dbReference>
<dbReference type="PROSITE" id="PS50234">
    <property type="entry name" value="VWFA"/>
    <property type="match status" value="1"/>
</dbReference>
<evidence type="ECO:0000313" key="9">
    <source>
        <dbReference type="EMBL" id="CAK8692925.1"/>
    </source>
</evidence>
<reference evidence="9 10" key="1">
    <citation type="submission" date="2024-02" db="EMBL/GenBank/DDBJ databases">
        <authorList>
            <person name="Daric V."/>
            <person name="Darras S."/>
        </authorList>
    </citation>
    <scope>NUCLEOTIDE SEQUENCE [LARGE SCALE GENOMIC DNA]</scope>
</reference>
<evidence type="ECO:0000256" key="3">
    <source>
        <dbReference type="ARBA" id="ARBA00022837"/>
    </source>
</evidence>
<keyword evidence="10" id="KW-1185">Reference proteome</keyword>
<evidence type="ECO:0000256" key="5">
    <source>
        <dbReference type="PROSITE-ProRule" id="PRU00302"/>
    </source>
</evidence>
<comment type="caution">
    <text evidence="5">Lacks conserved residue(s) required for the propagation of feature annotation.</text>
</comment>
<keyword evidence="4 5" id="KW-1015">Disulfide bond</keyword>
<dbReference type="Pfam" id="PF00092">
    <property type="entry name" value="VWA"/>
    <property type="match status" value="1"/>
</dbReference>
<feature type="domain" description="Sushi" evidence="8">
    <location>
        <begin position="251"/>
        <end position="316"/>
    </location>
</feature>
<dbReference type="InterPro" id="IPR000436">
    <property type="entry name" value="Sushi_SCR_CCP_dom"/>
</dbReference>
<dbReference type="PRINTS" id="PR00343">
    <property type="entry name" value="SELECTIN"/>
</dbReference>
<dbReference type="CDD" id="cd00033">
    <property type="entry name" value="CCP"/>
    <property type="match status" value="7"/>
</dbReference>
<dbReference type="InterPro" id="IPR002035">
    <property type="entry name" value="VWF_A"/>
</dbReference>
<dbReference type="Pfam" id="PF00084">
    <property type="entry name" value="Sushi"/>
    <property type="match status" value="7"/>
</dbReference>
<feature type="domain" description="VWFA" evidence="7">
    <location>
        <begin position="652"/>
        <end position="831"/>
    </location>
</feature>
<feature type="signal peptide" evidence="6">
    <location>
        <begin position="1"/>
        <end position="21"/>
    </location>
</feature>
<dbReference type="Gene3D" id="3.40.50.410">
    <property type="entry name" value="von Willebrand factor, type A domain"/>
    <property type="match status" value="1"/>
</dbReference>
<dbReference type="EMBL" id="CAWYQH010000130">
    <property type="protein sequence ID" value="CAK8692925.1"/>
    <property type="molecule type" value="Genomic_DNA"/>
</dbReference>
<dbReference type="PROSITE" id="PS50923">
    <property type="entry name" value="SUSHI"/>
    <property type="match status" value="8"/>
</dbReference>
<feature type="disulfide bond" evidence="5">
    <location>
        <begin position="127"/>
        <end position="170"/>
    </location>
</feature>
<feature type="domain" description="Sushi" evidence="8">
    <location>
        <begin position="317"/>
        <end position="382"/>
    </location>
</feature>
<evidence type="ECO:0000259" key="7">
    <source>
        <dbReference type="PROSITE" id="PS50234"/>
    </source>
</evidence>